<keyword evidence="1" id="KW-0812">Transmembrane</keyword>
<dbReference type="Proteomes" id="UP000005317">
    <property type="component" value="Unassembled WGS sequence"/>
</dbReference>
<gene>
    <name evidence="2" type="ORF">Thini_1938</name>
</gene>
<feature type="transmembrane region" description="Helical" evidence="1">
    <location>
        <begin position="76"/>
        <end position="92"/>
    </location>
</feature>
<feature type="transmembrane region" description="Helical" evidence="1">
    <location>
        <begin position="48"/>
        <end position="70"/>
    </location>
</feature>
<accession>A0A656HEU2</accession>
<keyword evidence="1" id="KW-1133">Transmembrane helix</keyword>
<dbReference type="RefSeq" id="WP_002708442.1">
    <property type="nucleotide sequence ID" value="NZ_JH651384.1"/>
</dbReference>
<evidence type="ECO:0000313" key="3">
    <source>
        <dbReference type="Proteomes" id="UP000005317"/>
    </source>
</evidence>
<dbReference type="AlphaFoldDB" id="A0A656HEU2"/>
<feature type="transmembrane region" description="Helical" evidence="1">
    <location>
        <begin position="20"/>
        <end position="41"/>
    </location>
</feature>
<organism evidence="2 3">
    <name type="scientific">Thiothrix nivea (strain ATCC 35100 / DSM 5205 / JP2)</name>
    <dbReference type="NCBI Taxonomy" id="870187"/>
    <lineage>
        <taxon>Bacteria</taxon>
        <taxon>Pseudomonadati</taxon>
        <taxon>Pseudomonadota</taxon>
        <taxon>Gammaproteobacteria</taxon>
        <taxon>Thiotrichales</taxon>
        <taxon>Thiotrichaceae</taxon>
        <taxon>Thiothrix</taxon>
    </lineage>
</organism>
<protein>
    <submittedName>
        <fullName evidence="2">Uncharacterized protein</fullName>
    </submittedName>
</protein>
<dbReference type="EMBL" id="JH651384">
    <property type="protein sequence ID" value="EIJ34514.1"/>
    <property type="molecule type" value="Genomic_DNA"/>
</dbReference>
<evidence type="ECO:0000313" key="2">
    <source>
        <dbReference type="EMBL" id="EIJ34514.1"/>
    </source>
</evidence>
<evidence type="ECO:0000256" key="1">
    <source>
        <dbReference type="SAM" id="Phobius"/>
    </source>
</evidence>
<name>A0A656HEU2_THINJ</name>
<reference evidence="3" key="1">
    <citation type="journal article" date="2011" name="Stand. Genomic Sci.">
        <title>Genome sequence of the filamentous, gliding Thiothrix nivea neotype strain (JP2(T)).</title>
        <authorList>
            <person name="Lapidus A."/>
            <person name="Nolan M."/>
            <person name="Lucas S."/>
            <person name="Glavina Del Rio T."/>
            <person name="Tice H."/>
            <person name="Cheng J.F."/>
            <person name="Tapia R."/>
            <person name="Han C."/>
            <person name="Goodwin L."/>
            <person name="Pitluck S."/>
            <person name="Liolios K."/>
            <person name="Pagani I."/>
            <person name="Ivanova N."/>
            <person name="Huntemann M."/>
            <person name="Mavromatis K."/>
            <person name="Mikhailova N."/>
            <person name="Pati A."/>
            <person name="Chen A."/>
            <person name="Palaniappan K."/>
            <person name="Land M."/>
            <person name="Brambilla E.M."/>
            <person name="Rohde M."/>
            <person name="Abt B."/>
            <person name="Verbarg S."/>
            <person name="Goker M."/>
            <person name="Bristow J."/>
            <person name="Eisen J.A."/>
            <person name="Markowitz V."/>
            <person name="Hugenholtz P."/>
            <person name="Kyrpides N.C."/>
            <person name="Klenk H.P."/>
            <person name="Woyke T."/>
        </authorList>
    </citation>
    <scope>NUCLEOTIDE SEQUENCE [LARGE SCALE GENOMIC DNA]</scope>
    <source>
        <strain evidence="3">ATCC 35100 / DSM 5205 / JP2</strain>
    </source>
</reference>
<keyword evidence="3" id="KW-1185">Reference proteome</keyword>
<sequence>MKLELAAIGHFLATRDYALLFRIASRLLALAGLTLLTYTLYRYAQADGLGAMGGAGHYAMGAFFTFMTFATGKHHSGFNFLFLLGLLGIVATF</sequence>
<keyword evidence="1" id="KW-0472">Membrane</keyword>
<proteinExistence type="predicted"/>